<dbReference type="Proteomes" id="UP000034324">
    <property type="component" value="Unassembled WGS sequence"/>
</dbReference>
<feature type="transmembrane region" description="Helical" evidence="1">
    <location>
        <begin position="67"/>
        <end position="83"/>
    </location>
</feature>
<dbReference type="EMBL" id="LBVC01000080">
    <property type="protein sequence ID" value="KKQ76230.1"/>
    <property type="molecule type" value="Genomic_DNA"/>
</dbReference>
<organism evidence="2 3">
    <name type="scientific">Candidatus Daviesbacteria bacterium GW2011_GWF2_38_6</name>
    <dbReference type="NCBI Taxonomy" id="1618432"/>
    <lineage>
        <taxon>Bacteria</taxon>
        <taxon>Candidatus Daviesiibacteriota</taxon>
    </lineage>
</organism>
<accession>A0A0G0KL84</accession>
<dbReference type="Pfam" id="PF20221">
    <property type="entry name" value="DUF6580"/>
    <property type="match status" value="1"/>
</dbReference>
<reference evidence="2 3" key="1">
    <citation type="journal article" date="2015" name="Nature">
        <title>rRNA introns, odd ribosomes, and small enigmatic genomes across a large radiation of phyla.</title>
        <authorList>
            <person name="Brown C.T."/>
            <person name="Hug L.A."/>
            <person name="Thomas B.C."/>
            <person name="Sharon I."/>
            <person name="Castelle C.J."/>
            <person name="Singh A."/>
            <person name="Wilkins M.J."/>
            <person name="Williams K.H."/>
            <person name="Banfield J.F."/>
        </authorList>
    </citation>
    <scope>NUCLEOTIDE SEQUENCE [LARGE SCALE GENOMIC DNA]</scope>
</reference>
<evidence type="ECO:0008006" key="4">
    <source>
        <dbReference type="Google" id="ProtNLM"/>
    </source>
</evidence>
<name>A0A0G0KL84_9BACT</name>
<keyword evidence="1" id="KW-0472">Membrane</keyword>
<protein>
    <recommendedName>
        <fullName evidence="4">Rod shape-determining protein MreD</fullName>
    </recommendedName>
</protein>
<evidence type="ECO:0000313" key="3">
    <source>
        <dbReference type="Proteomes" id="UP000034324"/>
    </source>
</evidence>
<dbReference type="InterPro" id="IPR046487">
    <property type="entry name" value="DUF6580"/>
</dbReference>
<proteinExistence type="predicted"/>
<gene>
    <name evidence="2" type="ORF">US99_C0080G0013</name>
</gene>
<evidence type="ECO:0000313" key="2">
    <source>
        <dbReference type="EMBL" id="KKQ76230.1"/>
    </source>
</evidence>
<feature type="transmembrane region" description="Helical" evidence="1">
    <location>
        <begin position="141"/>
        <end position="159"/>
    </location>
</feature>
<feature type="transmembrane region" description="Helical" evidence="1">
    <location>
        <begin position="44"/>
        <end position="61"/>
    </location>
</feature>
<feature type="transmembrane region" description="Helical" evidence="1">
    <location>
        <begin position="6"/>
        <end position="32"/>
    </location>
</feature>
<dbReference type="AlphaFoldDB" id="A0A0G0KL84"/>
<keyword evidence="1" id="KW-0812">Transmembrane</keyword>
<feature type="transmembrane region" description="Helical" evidence="1">
    <location>
        <begin position="90"/>
        <end position="113"/>
    </location>
</feature>
<keyword evidence="1" id="KW-1133">Transmembrane helix</keyword>
<comment type="caution">
    <text evidence="2">The sequence shown here is derived from an EMBL/GenBank/DDBJ whole genome shotgun (WGS) entry which is preliminary data.</text>
</comment>
<evidence type="ECO:0000256" key="1">
    <source>
        <dbReference type="SAM" id="Phobius"/>
    </source>
</evidence>
<sequence length="175" mass="19731">MQLGLVAIIIVSLGVFSRLIPHAPNIAAIGALMLFGGVYLPKKIFWLPILALLISDYFIGFYGTDMFYVYGSYLLVGLIGLWLRVHKKPLIVLGSAIFSSVLFFAVTNFGVWAPPNKWYPHTLDGLIQSYTMALPFFRNSLVGDLSYTILLFGGYEILLKLSKRFIPQRLFQLLY</sequence>